<sequence>MFVEKKLRSNAEKVFFVKSFPGRLKTWDAALGKTIERIVTDDKGKTGLLIFSDASFISISFSEQEPGPLLRSLLSAQAFLEPHYPEAYQRLSKLITEDKEMQRMARLENIMGAIENNLPQIPELKNALKDFLKKRS</sequence>
<accession>A0A3B1CX31</accession>
<reference evidence="1" key="1">
    <citation type="submission" date="2018-06" db="EMBL/GenBank/DDBJ databases">
        <authorList>
            <person name="Zhirakovskaya E."/>
        </authorList>
    </citation>
    <scope>NUCLEOTIDE SEQUENCE</scope>
</reference>
<gene>
    <name evidence="1" type="ORF">MNBD_NITROSPIRAE01-1039</name>
</gene>
<evidence type="ECO:0000313" key="1">
    <source>
        <dbReference type="EMBL" id="VAX31101.1"/>
    </source>
</evidence>
<organism evidence="1">
    <name type="scientific">hydrothermal vent metagenome</name>
    <dbReference type="NCBI Taxonomy" id="652676"/>
    <lineage>
        <taxon>unclassified sequences</taxon>
        <taxon>metagenomes</taxon>
        <taxon>ecological metagenomes</taxon>
    </lineage>
</organism>
<dbReference type="EMBL" id="UOGF01000071">
    <property type="protein sequence ID" value="VAX31101.1"/>
    <property type="molecule type" value="Genomic_DNA"/>
</dbReference>
<proteinExistence type="predicted"/>
<name>A0A3B1CX31_9ZZZZ</name>
<dbReference type="AlphaFoldDB" id="A0A3B1CX31"/>
<protein>
    <submittedName>
        <fullName evidence="1">Uncharacterized protein</fullName>
    </submittedName>
</protein>